<reference evidence="2 3" key="1">
    <citation type="journal article" date="2017" name="Antonie Van Leeuwenhoek">
        <title>Rhizobium rhizosphaerae sp. nov., a novel species isolated from rice rhizosphere.</title>
        <authorList>
            <person name="Zhao J.J."/>
            <person name="Zhang J."/>
            <person name="Zhang R.J."/>
            <person name="Zhang C.W."/>
            <person name="Yin H.Q."/>
            <person name="Zhang X.X."/>
        </authorList>
    </citation>
    <scope>NUCLEOTIDE SEQUENCE [LARGE SCALE GENOMIC DNA]</scope>
    <source>
        <strain evidence="2 3">E3</strain>
    </source>
</reference>
<keyword evidence="1" id="KW-0812">Transmembrane</keyword>
<accession>K6YBZ3</accession>
<proteinExistence type="predicted"/>
<comment type="caution">
    <text evidence="2">The sequence shown here is derived from an EMBL/GenBank/DDBJ whole genome shotgun (WGS) entry which is preliminary data.</text>
</comment>
<evidence type="ECO:0000313" key="3">
    <source>
        <dbReference type="Proteomes" id="UP000006334"/>
    </source>
</evidence>
<keyword evidence="3" id="KW-1185">Reference proteome</keyword>
<organism evidence="2 3">
    <name type="scientific">Aliiglaciecola lipolytica E3</name>
    <dbReference type="NCBI Taxonomy" id="1127673"/>
    <lineage>
        <taxon>Bacteria</taxon>
        <taxon>Pseudomonadati</taxon>
        <taxon>Pseudomonadota</taxon>
        <taxon>Gammaproteobacteria</taxon>
        <taxon>Alteromonadales</taxon>
        <taxon>Alteromonadaceae</taxon>
        <taxon>Aliiglaciecola</taxon>
    </lineage>
</organism>
<sequence length="205" mass="23109">MLLVSIQTSGLAQTFMSNKTLLVVALIIGVIAALFVFNQPSYELSGTDGSIQGQPDSIPQYSYTDILNNDEFKLGMQQAVENNDVELAKELQQKALEIAHAANLPESEINLLSGENGLRFMGFLASRQLFVEKFQQHYLSFKDIEQLKLDYPEAYDLFERSDKLIELRDDQIQQLAEALAGESGDVDLHIHEAKEQWKTRLNSIE</sequence>
<protein>
    <submittedName>
        <fullName evidence="2">Uncharacterized protein</fullName>
    </submittedName>
</protein>
<dbReference type="STRING" id="1127673.GLIP_1534"/>
<gene>
    <name evidence="2" type="ORF">GLIP_1534</name>
</gene>
<name>K6YBZ3_9ALTE</name>
<keyword evidence="1" id="KW-0472">Membrane</keyword>
<evidence type="ECO:0000256" key="1">
    <source>
        <dbReference type="SAM" id="Phobius"/>
    </source>
</evidence>
<dbReference type="Proteomes" id="UP000006334">
    <property type="component" value="Unassembled WGS sequence"/>
</dbReference>
<dbReference type="AlphaFoldDB" id="K6YBZ3"/>
<keyword evidence="1" id="KW-1133">Transmembrane helix</keyword>
<dbReference type="EMBL" id="BAEN01000035">
    <property type="protein sequence ID" value="GAC14168.1"/>
    <property type="molecule type" value="Genomic_DNA"/>
</dbReference>
<evidence type="ECO:0000313" key="2">
    <source>
        <dbReference type="EMBL" id="GAC14168.1"/>
    </source>
</evidence>
<feature type="transmembrane region" description="Helical" evidence="1">
    <location>
        <begin position="20"/>
        <end position="37"/>
    </location>
</feature>